<dbReference type="AlphaFoldDB" id="A0A090G6Z3"/>
<keyword evidence="2" id="KW-1185">Reference proteome</keyword>
<sequence>MSEAIKVKSLTWYEPTDHPQDMEDSSVLVAHGIGGRYHISARQRVRMPSQDGMGFLLWGAKDGDEFTFTEHLTIDDAKAAAQADFDAAVRAVVEAA</sequence>
<name>A0A090G6Z3_MESPL</name>
<accession>A0A090G6Z3</accession>
<dbReference type="EMBL" id="CCMZ01000056">
    <property type="protein sequence ID" value="CDX26757.1"/>
    <property type="molecule type" value="Genomic_DNA"/>
</dbReference>
<evidence type="ECO:0000313" key="1">
    <source>
        <dbReference type="EMBL" id="CDX26757.1"/>
    </source>
</evidence>
<gene>
    <name evidence="1" type="ORF">MPL3356_60538</name>
</gene>
<evidence type="ECO:0000313" key="2">
    <source>
        <dbReference type="Proteomes" id="UP000045285"/>
    </source>
</evidence>
<proteinExistence type="predicted"/>
<organism evidence="1 2">
    <name type="scientific">Mesorhizobium plurifarium</name>
    <dbReference type="NCBI Taxonomy" id="69974"/>
    <lineage>
        <taxon>Bacteria</taxon>
        <taxon>Pseudomonadati</taxon>
        <taxon>Pseudomonadota</taxon>
        <taxon>Alphaproteobacteria</taxon>
        <taxon>Hyphomicrobiales</taxon>
        <taxon>Phyllobacteriaceae</taxon>
        <taxon>Mesorhizobium</taxon>
    </lineage>
</organism>
<reference evidence="2" key="1">
    <citation type="submission" date="2014-08" db="EMBL/GenBank/DDBJ databases">
        <authorList>
            <person name="Moulin L."/>
        </authorList>
    </citation>
    <scope>NUCLEOTIDE SEQUENCE [LARGE SCALE GENOMIC DNA]</scope>
</reference>
<protein>
    <submittedName>
        <fullName evidence="1">Uncharacterized protein</fullName>
    </submittedName>
</protein>
<dbReference type="Proteomes" id="UP000045285">
    <property type="component" value="Unassembled WGS sequence"/>
</dbReference>